<name>A0A171DQA4_9ACTN</name>
<dbReference type="PANTHER" id="PTHR46889:SF4">
    <property type="entry name" value="TRANSPOSASE INSO FOR INSERTION SEQUENCE ELEMENT IS911B-RELATED"/>
    <property type="match status" value="1"/>
</dbReference>
<dbReference type="GO" id="GO:0015074">
    <property type="term" value="P:DNA integration"/>
    <property type="evidence" value="ECO:0007669"/>
    <property type="project" value="InterPro"/>
</dbReference>
<dbReference type="InterPro" id="IPR001584">
    <property type="entry name" value="Integrase_cat-core"/>
</dbReference>
<evidence type="ECO:0000259" key="1">
    <source>
        <dbReference type="PROSITE" id="PS50994"/>
    </source>
</evidence>
<reference evidence="3" key="2">
    <citation type="submission" date="2016-04" db="EMBL/GenBank/DDBJ databases">
        <title>Planomonospora sphaerica JCM9374 whole genome shotgun sequence.</title>
        <authorList>
            <person name="Suzuki T."/>
            <person name="Dohra H."/>
            <person name="Kodani S."/>
        </authorList>
    </citation>
    <scope>NUCLEOTIDE SEQUENCE [LARGE SCALE GENOMIC DNA]</scope>
    <source>
        <strain evidence="3">JCM 9374</strain>
    </source>
</reference>
<reference evidence="2 3" key="1">
    <citation type="journal article" date="2016" name="Genome Announc.">
        <title>Draft Genome Sequence of Planomonospora sphaerica JCM9374, a Rare Actinomycete.</title>
        <authorList>
            <person name="Dohra H."/>
            <person name="Suzuki T."/>
            <person name="Inoue Y."/>
            <person name="Kodani S."/>
        </authorList>
    </citation>
    <scope>NUCLEOTIDE SEQUENCE [LARGE SCALE GENOMIC DNA]</scope>
    <source>
        <strain evidence="2 3">JCM 9374</strain>
    </source>
</reference>
<comment type="caution">
    <text evidence="2">The sequence shown here is derived from an EMBL/GenBank/DDBJ whole genome shotgun (WGS) entry which is preliminary data.</text>
</comment>
<proteinExistence type="predicted"/>
<dbReference type="Gene3D" id="3.30.420.10">
    <property type="entry name" value="Ribonuclease H-like superfamily/Ribonuclease H"/>
    <property type="match status" value="1"/>
</dbReference>
<dbReference type="InterPro" id="IPR050900">
    <property type="entry name" value="Transposase_IS3/IS150/IS904"/>
</dbReference>
<protein>
    <submittedName>
        <fullName evidence="2">Integrase</fullName>
    </submittedName>
</protein>
<organism evidence="2 3">
    <name type="scientific">Planomonospora sphaerica</name>
    <dbReference type="NCBI Taxonomy" id="161355"/>
    <lineage>
        <taxon>Bacteria</taxon>
        <taxon>Bacillati</taxon>
        <taxon>Actinomycetota</taxon>
        <taxon>Actinomycetes</taxon>
        <taxon>Streptosporangiales</taxon>
        <taxon>Streptosporangiaceae</taxon>
        <taxon>Planomonospora</taxon>
    </lineage>
</organism>
<dbReference type="InterPro" id="IPR036397">
    <property type="entry name" value="RNaseH_sf"/>
</dbReference>
<evidence type="ECO:0000313" key="3">
    <source>
        <dbReference type="Proteomes" id="UP000077701"/>
    </source>
</evidence>
<feature type="domain" description="Integrase catalytic" evidence="1">
    <location>
        <begin position="29"/>
        <end position="100"/>
    </location>
</feature>
<dbReference type="SUPFAM" id="SSF53098">
    <property type="entry name" value="Ribonuclease H-like"/>
    <property type="match status" value="1"/>
</dbReference>
<gene>
    <name evidence="2" type="ORF">PS9374_06931</name>
</gene>
<dbReference type="PROSITE" id="PS50994">
    <property type="entry name" value="INTEGRASE"/>
    <property type="match status" value="1"/>
</dbReference>
<dbReference type="Pfam" id="PF00665">
    <property type="entry name" value="rve"/>
    <property type="match status" value="1"/>
</dbReference>
<dbReference type="STRING" id="161355.PS9374_06931"/>
<dbReference type="Proteomes" id="UP000077701">
    <property type="component" value="Unassembled WGS sequence"/>
</dbReference>
<evidence type="ECO:0000313" key="2">
    <source>
        <dbReference type="EMBL" id="GAT71240.1"/>
    </source>
</evidence>
<dbReference type="InterPro" id="IPR012337">
    <property type="entry name" value="RNaseH-like_sf"/>
</dbReference>
<dbReference type="GO" id="GO:0003676">
    <property type="term" value="F:nucleic acid binding"/>
    <property type="evidence" value="ECO:0007669"/>
    <property type="project" value="InterPro"/>
</dbReference>
<sequence length="100" mass="10626">MTSAGIGGAFAGAGPADQVVPDLLERDFTASAPDRRYVGDITYLPTGDGRFRYLATVIDLPSRRLAGWSIADRMGTEVVIDALRAAAADARCNRKTPDNV</sequence>
<dbReference type="PANTHER" id="PTHR46889">
    <property type="entry name" value="TRANSPOSASE INSF FOR INSERTION SEQUENCE IS3B-RELATED"/>
    <property type="match status" value="1"/>
</dbReference>
<dbReference type="AlphaFoldDB" id="A0A171DQA4"/>
<accession>A0A171DQA4</accession>
<dbReference type="EMBL" id="BDCX01000023">
    <property type="protein sequence ID" value="GAT71240.1"/>
    <property type="molecule type" value="Genomic_DNA"/>
</dbReference>
<keyword evidence="3" id="KW-1185">Reference proteome</keyword>